<evidence type="ECO:0000313" key="10">
    <source>
        <dbReference type="Proteomes" id="UP000030710"/>
    </source>
</evidence>
<evidence type="ECO:0000256" key="3">
    <source>
        <dbReference type="ARBA" id="ARBA00022801"/>
    </source>
</evidence>
<dbReference type="GO" id="GO:0046872">
    <property type="term" value="F:metal ion binding"/>
    <property type="evidence" value="ECO:0007669"/>
    <property type="project" value="UniProtKB-KW"/>
</dbReference>
<organism evidence="9 10">
    <name type="scientific">Haloquadratum walsbyi J07HQW2</name>
    <dbReference type="NCBI Taxonomy" id="1238425"/>
    <lineage>
        <taxon>Archaea</taxon>
        <taxon>Methanobacteriati</taxon>
        <taxon>Methanobacteriota</taxon>
        <taxon>Stenosarchaea group</taxon>
        <taxon>Halobacteria</taxon>
        <taxon>Halobacteriales</taxon>
        <taxon>Haloferacaceae</taxon>
        <taxon>Haloquadratum</taxon>
    </lineage>
</organism>
<proteinExistence type="predicted"/>
<keyword evidence="1" id="KW-0645">Protease</keyword>
<gene>
    <name evidence="9" type="ORF">J07HQW2_01900</name>
</gene>
<evidence type="ECO:0000256" key="2">
    <source>
        <dbReference type="ARBA" id="ARBA00022723"/>
    </source>
</evidence>
<dbReference type="AlphaFoldDB" id="U1NF86"/>
<sequence>MIHKTGREVVGSYHSHPDGPLTPSETDTARAMWSGYSYLILSALLIIFKLKAATV</sequence>
<dbReference type="HOGENOM" id="CLU_3020936_0_0_2"/>
<dbReference type="STRING" id="1238425.J07HQW2_01900"/>
<dbReference type="SUPFAM" id="SSF102712">
    <property type="entry name" value="JAB1/MPN domain"/>
    <property type="match status" value="1"/>
</dbReference>
<keyword evidence="7" id="KW-0472">Membrane</keyword>
<feature type="transmembrane region" description="Helical" evidence="7">
    <location>
        <begin position="31"/>
        <end position="50"/>
    </location>
</feature>
<keyword evidence="2" id="KW-0479">Metal-binding</keyword>
<dbReference type="Gene3D" id="3.40.140.10">
    <property type="entry name" value="Cytidine Deaminase, domain 2"/>
    <property type="match status" value="1"/>
</dbReference>
<protein>
    <recommendedName>
        <fullName evidence="8">JAB domain-containing protein</fullName>
    </recommendedName>
</protein>
<feature type="region of interest" description="Disordered" evidence="6">
    <location>
        <begin position="1"/>
        <end position="23"/>
    </location>
</feature>
<dbReference type="Proteomes" id="UP000030710">
    <property type="component" value="Unassembled WGS sequence"/>
</dbReference>
<keyword evidence="4" id="KW-0862">Zinc</keyword>
<accession>U1NF86</accession>
<dbReference type="MEROPS" id="M67.012"/>
<keyword evidence="3" id="KW-0378">Hydrolase</keyword>
<dbReference type="GO" id="GO:0008237">
    <property type="term" value="F:metallopeptidase activity"/>
    <property type="evidence" value="ECO:0007669"/>
    <property type="project" value="UniProtKB-KW"/>
</dbReference>
<evidence type="ECO:0000256" key="7">
    <source>
        <dbReference type="SAM" id="Phobius"/>
    </source>
</evidence>
<dbReference type="InterPro" id="IPR028090">
    <property type="entry name" value="JAB_dom_prok"/>
</dbReference>
<reference evidence="9 10" key="1">
    <citation type="journal article" date="2013" name="PLoS ONE">
        <title>Assembly-driven community genomics of a hypersaline microbial ecosystem.</title>
        <authorList>
            <person name="Podell S."/>
            <person name="Ugalde J.A."/>
            <person name="Narasingarao P."/>
            <person name="Banfield J.F."/>
            <person name="Heidelberg K.B."/>
            <person name="Allen E.E."/>
        </authorList>
    </citation>
    <scope>NUCLEOTIDE SEQUENCE [LARGE SCALE GENOMIC DNA]</scope>
    <source>
        <strain evidence="10">J07HQW2</strain>
    </source>
</reference>
<evidence type="ECO:0000256" key="5">
    <source>
        <dbReference type="ARBA" id="ARBA00023049"/>
    </source>
</evidence>
<dbReference type="RefSeq" id="WP_021054920.1">
    <property type="nucleotide sequence ID" value="NZ_KE356561.1"/>
</dbReference>
<name>U1NF86_9EURY</name>
<evidence type="ECO:0000256" key="6">
    <source>
        <dbReference type="SAM" id="MobiDB-lite"/>
    </source>
</evidence>
<dbReference type="GO" id="GO:0006508">
    <property type="term" value="P:proteolysis"/>
    <property type="evidence" value="ECO:0007669"/>
    <property type="project" value="UniProtKB-KW"/>
</dbReference>
<dbReference type="Pfam" id="PF14464">
    <property type="entry name" value="Prok-JAB"/>
    <property type="match status" value="1"/>
</dbReference>
<evidence type="ECO:0000313" key="9">
    <source>
        <dbReference type="EMBL" id="ERG95443.1"/>
    </source>
</evidence>
<keyword evidence="7" id="KW-1133">Transmembrane helix</keyword>
<dbReference type="eggNOG" id="arCOG01138">
    <property type="taxonomic scope" value="Archaea"/>
</dbReference>
<feature type="domain" description="JAB" evidence="8">
    <location>
        <begin position="4"/>
        <end position="43"/>
    </location>
</feature>
<dbReference type="EMBL" id="KE356561">
    <property type="protein sequence ID" value="ERG95443.1"/>
    <property type="molecule type" value="Genomic_DNA"/>
</dbReference>
<evidence type="ECO:0000259" key="8">
    <source>
        <dbReference type="Pfam" id="PF14464"/>
    </source>
</evidence>
<evidence type="ECO:0000256" key="1">
    <source>
        <dbReference type="ARBA" id="ARBA00022670"/>
    </source>
</evidence>
<evidence type="ECO:0000256" key="4">
    <source>
        <dbReference type="ARBA" id="ARBA00022833"/>
    </source>
</evidence>
<keyword evidence="7" id="KW-0812">Transmembrane</keyword>
<keyword evidence="5" id="KW-0482">Metalloprotease</keyword>